<dbReference type="OrthoDB" id="1692255at2"/>
<name>A0A4R3MN11_9FIRM</name>
<protein>
    <submittedName>
        <fullName evidence="3">Helix-turn-helix protein</fullName>
    </submittedName>
</protein>
<evidence type="ECO:0000259" key="2">
    <source>
        <dbReference type="PROSITE" id="PS50943"/>
    </source>
</evidence>
<evidence type="ECO:0000313" key="4">
    <source>
        <dbReference type="Proteomes" id="UP000294902"/>
    </source>
</evidence>
<dbReference type="EMBL" id="SMAL01000003">
    <property type="protein sequence ID" value="TCT15655.1"/>
    <property type="molecule type" value="Genomic_DNA"/>
</dbReference>
<dbReference type="RefSeq" id="WP_132251522.1">
    <property type="nucleotide sequence ID" value="NZ_SMAL01000003.1"/>
</dbReference>
<accession>A0A4R3MN11</accession>
<organism evidence="3 4">
    <name type="scientific">Natranaerovirga pectinivora</name>
    <dbReference type="NCBI Taxonomy" id="682400"/>
    <lineage>
        <taxon>Bacteria</taxon>
        <taxon>Bacillati</taxon>
        <taxon>Bacillota</taxon>
        <taxon>Clostridia</taxon>
        <taxon>Lachnospirales</taxon>
        <taxon>Natranaerovirgaceae</taxon>
        <taxon>Natranaerovirga</taxon>
    </lineage>
</organism>
<dbReference type="Proteomes" id="UP000294902">
    <property type="component" value="Unassembled WGS sequence"/>
</dbReference>
<dbReference type="SMART" id="SM00530">
    <property type="entry name" value="HTH_XRE"/>
    <property type="match status" value="1"/>
</dbReference>
<keyword evidence="1" id="KW-0238">DNA-binding</keyword>
<comment type="caution">
    <text evidence="3">The sequence shown here is derived from an EMBL/GenBank/DDBJ whole genome shotgun (WGS) entry which is preliminary data.</text>
</comment>
<reference evidence="3 4" key="1">
    <citation type="submission" date="2019-03" db="EMBL/GenBank/DDBJ databases">
        <title>Genomic Encyclopedia of Type Strains, Phase IV (KMG-IV): sequencing the most valuable type-strain genomes for metagenomic binning, comparative biology and taxonomic classification.</title>
        <authorList>
            <person name="Goeker M."/>
        </authorList>
    </citation>
    <scope>NUCLEOTIDE SEQUENCE [LARGE SCALE GENOMIC DNA]</scope>
    <source>
        <strain evidence="3 4">DSM 24629</strain>
    </source>
</reference>
<sequence>MERLKHLRESKNMTQVRLGIELGVSQETISGYEINKATPPADMLVKLADSLDTSVDYLLGRTDVKEFNTISKSDLSYAELELLSVFRKLPDSKKERVIGYAMALLDKETDKKAK</sequence>
<evidence type="ECO:0000256" key="1">
    <source>
        <dbReference type="ARBA" id="ARBA00023125"/>
    </source>
</evidence>
<gene>
    <name evidence="3" type="ORF">EDC18_103364</name>
</gene>
<dbReference type="InterPro" id="IPR001387">
    <property type="entry name" value="Cro/C1-type_HTH"/>
</dbReference>
<dbReference type="Gene3D" id="1.10.260.40">
    <property type="entry name" value="lambda repressor-like DNA-binding domains"/>
    <property type="match status" value="1"/>
</dbReference>
<dbReference type="PANTHER" id="PTHR46558:SF11">
    <property type="entry name" value="HTH-TYPE TRANSCRIPTIONAL REGULATOR XRE"/>
    <property type="match status" value="1"/>
</dbReference>
<feature type="domain" description="HTH cro/C1-type" evidence="2">
    <location>
        <begin position="4"/>
        <end position="58"/>
    </location>
</feature>
<dbReference type="PANTHER" id="PTHR46558">
    <property type="entry name" value="TRACRIPTIONAL REGULATORY PROTEIN-RELATED-RELATED"/>
    <property type="match status" value="1"/>
</dbReference>
<keyword evidence="4" id="KW-1185">Reference proteome</keyword>
<dbReference type="SUPFAM" id="SSF47413">
    <property type="entry name" value="lambda repressor-like DNA-binding domains"/>
    <property type="match status" value="1"/>
</dbReference>
<proteinExistence type="predicted"/>
<evidence type="ECO:0000313" key="3">
    <source>
        <dbReference type="EMBL" id="TCT15655.1"/>
    </source>
</evidence>
<dbReference type="Pfam" id="PF01381">
    <property type="entry name" value="HTH_3"/>
    <property type="match status" value="1"/>
</dbReference>
<dbReference type="PROSITE" id="PS50943">
    <property type="entry name" value="HTH_CROC1"/>
    <property type="match status" value="1"/>
</dbReference>
<dbReference type="CDD" id="cd00093">
    <property type="entry name" value="HTH_XRE"/>
    <property type="match status" value="1"/>
</dbReference>
<dbReference type="InterPro" id="IPR010982">
    <property type="entry name" value="Lambda_DNA-bd_dom_sf"/>
</dbReference>
<dbReference type="GO" id="GO:0003677">
    <property type="term" value="F:DNA binding"/>
    <property type="evidence" value="ECO:0007669"/>
    <property type="project" value="UniProtKB-KW"/>
</dbReference>
<dbReference type="AlphaFoldDB" id="A0A4R3MN11"/>